<organism evidence="2 3">
    <name type="scientific">Punica granatum</name>
    <name type="common">Pomegranate</name>
    <dbReference type="NCBI Taxonomy" id="22663"/>
    <lineage>
        <taxon>Eukaryota</taxon>
        <taxon>Viridiplantae</taxon>
        <taxon>Streptophyta</taxon>
        <taxon>Embryophyta</taxon>
        <taxon>Tracheophyta</taxon>
        <taxon>Spermatophyta</taxon>
        <taxon>Magnoliopsida</taxon>
        <taxon>eudicotyledons</taxon>
        <taxon>Gunneridae</taxon>
        <taxon>Pentapetalae</taxon>
        <taxon>rosids</taxon>
        <taxon>malvids</taxon>
        <taxon>Myrtales</taxon>
        <taxon>Lythraceae</taxon>
        <taxon>Punica</taxon>
    </lineage>
</organism>
<name>A0A2I0JJZ1_PUNGR</name>
<keyword evidence="1" id="KW-0472">Membrane</keyword>
<accession>A0A2I0JJZ1</accession>
<gene>
    <name evidence="2" type="ORF">CRG98_023302</name>
</gene>
<sequence length="147" mass="16948">MYEHKTRPARIVRGALFSCYMFFSTGTILYLACILLKLESAAGVGEYPHFLDVFVLGFMQHWVDNNGRNQRLLGDDRISFLGDESQDSRYRKDRDRAVLASSNNLKSQAISSRDCEEVIALAANPFLRALEWDDISLRQWLDKPERQ</sequence>
<dbReference type="Proteomes" id="UP000233551">
    <property type="component" value="Unassembled WGS sequence"/>
</dbReference>
<feature type="non-terminal residue" evidence="2">
    <location>
        <position position="147"/>
    </location>
</feature>
<keyword evidence="3" id="KW-1185">Reference proteome</keyword>
<evidence type="ECO:0000313" key="3">
    <source>
        <dbReference type="Proteomes" id="UP000233551"/>
    </source>
</evidence>
<dbReference type="STRING" id="22663.A0A2I0JJZ1"/>
<proteinExistence type="predicted"/>
<reference evidence="2 3" key="1">
    <citation type="submission" date="2017-11" db="EMBL/GenBank/DDBJ databases">
        <title>De-novo sequencing of pomegranate (Punica granatum L.) genome.</title>
        <authorList>
            <person name="Akparov Z."/>
            <person name="Amiraslanov A."/>
            <person name="Hajiyeva S."/>
            <person name="Abbasov M."/>
            <person name="Kaur K."/>
            <person name="Hamwieh A."/>
            <person name="Solovyev V."/>
            <person name="Salamov A."/>
            <person name="Braich B."/>
            <person name="Kosarev P."/>
            <person name="Mahmoud A."/>
            <person name="Hajiyev E."/>
            <person name="Babayeva S."/>
            <person name="Izzatullayeva V."/>
            <person name="Mammadov A."/>
            <person name="Mammadov A."/>
            <person name="Sharifova S."/>
            <person name="Ojaghi J."/>
            <person name="Eynullazada K."/>
            <person name="Bayramov B."/>
            <person name="Abdulazimova A."/>
            <person name="Shahmuradov I."/>
        </authorList>
    </citation>
    <scope>NUCLEOTIDE SEQUENCE [LARGE SCALE GENOMIC DNA]</scope>
    <source>
        <strain evidence="3">cv. AG2017</strain>
        <tissue evidence="2">Leaf</tissue>
    </source>
</reference>
<evidence type="ECO:0000313" key="2">
    <source>
        <dbReference type="EMBL" id="PKI56283.1"/>
    </source>
</evidence>
<keyword evidence="1" id="KW-0812">Transmembrane</keyword>
<keyword evidence="1" id="KW-1133">Transmembrane helix</keyword>
<dbReference type="EMBL" id="PGOL01001608">
    <property type="protein sequence ID" value="PKI56283.1"/>
    <property type="molecule type" value="Genomic_DNA"/>
</dbReference>
<evidence type="ECO:0000256" key="1">
    <source>
        <dbReference type="SAM" id="Phobius"/>
    </source>
</evidence>
<protein>
    <submittedName>
        <fullName evidence="2">Uncharacterized protein</fullName>
    </submittedName>
</protein>
<comment type="caution">
    <text evidence="2">The sequence shown here is derived from an EMBL/GenBank/DDBJ whole genome shotgun (WGS) entry which is preliminary data.</text>
</comment>
<dbReference type="AlphaFoldDB" id="A0A2I0JJZ1"/>
<feature type="transmembrane region" description="Helical" evidence="1">
    <location>
        <begin position="12"/>
        <end position="32"/>
    </location>
</feature>